<name>A0ACC1YSS9_MELAZ</name>
<dbReference type="EMBL" id="CM051395">
    <property type="protein sequence ID" value="KAJ4726399.1"/>
    <property type="molecule type" value="Genomic_DNA"/>
</dbReference>
<comment type="caution">
    <text evidence="1">The sequence shown here is derived from an EMBL/GenBank/DDBJ whole genome shotgun (WGS) entry which is preliminary data.</text>
</comment>
<evidence type="ECO:0000313" key="1">
    <source>
        <dbReference type="EMBL" id="KAJ4726399.1"/>
    </source>
</evidence>
<gene>
    <name evidence="1" type="ORF">OWV82_005115</name>
</gene>
<protein>
    <submittedName>
        <fullName evidence="1">Sodium/calcium exchanger family protein / calcium-binding EF hand family protein</fullName>
    </submittedName>
</protein>
<accession>A0ACC1YSS9</accession>
<keyword evidence="2" id="KW-1185">Reference proteome</keyword>
<evidence type="ECO:0000313" key="2">
    <source>
        <dbReference type="Proteomes" id="UP001164539"/>
    </source>
</evidence>
<organism evidence="1 2">
    <name type="scientific">Melia azedarach</name>
    <name type="common">Chinaberry tree</name>
    <dbReference type="NCBI Taxonomy" id="155640"/>
    <lineage>
        <taxon>Eukaryota</taxon>
        <taxon>Viridiplantae</taxon>
        <taxon>Streptophyta</taxon>
        <taxon>Embryophyta</taxon>
        <taxon>Tracheophyta</taxon>
        <taxon>Spermatophyta</taxon>
        <taxon>Magnoliopsida</taxon>
        <taxon>eudicotyledons</taxon>
        <taxon>Gunneridae</taxon>
        <taxon>Pentapetalae</taxon>
        <taxon>rosids</taxon>
        <taxon>malvids</taxon>
        <taxon>Sapindales</taxon>
        <taxon>Meliaceae</taxon>
        <taxon>Melia</taxon>
    </lineage>
</organism>
<dbReference type="Proteomes" id="UP001164539">
    <property type="component" value="Chromosome 2"/>
</dbReference>
<reference evidence="1 2" key="1">
    <citation type="journal article" date="2023" name="Science">
        <title>Complex scaffold remodeling in plant triterpene biosynthesis.</title>
        <authorList>
            <person name="De La Pena R."/>
            <person name="Hodgson H."/>
            <person name="Liu J.C."/>
            <person name="Stephenson M.J."/>
            <person name="Martin A.C."/>
            <person name="Owen C."/>
            <person name="Harkess A."/>
            <person name="Leebens-Mack J."/>
            <person name="Jimenez L.E."/>
            <person name="Osbourn A."/>
            <person name="Sattely E.S."/>
        </authorList>
    </citation>
    <scope>NUCLEOTIDE SEQUENCE [LARGE SCALE GENOMIC DNA]</scope>
    <source>
        <strain evidence="2">cv. JPN11</strain>
        <tissue evidence="1">Leaf</tissue>
    </source>
</reference>
<sequence length="719" mass="81224">MTSNFKTIWRIFFLLLMIVTEAKGHRSIRYSSPELVSDGVDDIRAHQAFNLLLKGIDSAGEECEQMYGFLPCSSNIFGHLFLILVYEYLLFHGESYLAAGGERIFKILGPGVFGASAFHVLGALPEALLLLASELLYRKEVAEEHVQTGVGLLAGSSILHLTVIWGTCVIVGNRVLPGVSQTSINPSDGSFSRELSWDRLLSSLTSFGIRTDLETSYIARIMVFSVTPFLIMQLLKILPESGNDAVMLIALTVSVVFLLLYFCYQIFQPWIQQRRLEYVKHEHLILRILKHVQNHALGRILADDGSPNVDAIRRLFEEIDQDGDDMISPSELRELLLEVKFDRMHIDKEKAIAEVIKEFDIDSDQKITKDEFVNGLAKWLDEAKNAIDKRYYSRKSLREIYRVFQPWLQNKRKEREMRKNIIAGILEHVRINALGKLLTEDGTPNTSAIRRLFEETDRDGNNFISKDELKELLMDIKFGKVPSNADEVVAKVIEELDTSGDRMIDQEEFVAGISKWLNTTPVNESPSTTETQDDIYQKTWEETDKLVDDEESIIGADNSVWAWIKAIMHLVLGVVILSVLAEPLIYSVENFSKAANLPSFFISFILVPLATNFRAATSAISAACRKKPRTTSLAFSEIYGGVFMNNILGFSVLLSLIYLRGLKWEFSAEILVVVVVCGVIGILASFRSTFPVWISFLAYLLYPLSLLLVYLLNDVLNYV</sequence>
<proteinExistence type="predicted"/>